<accession>A0A367YN30</accession>
<dbReference type="AlphaFoldDB" id="A0A367YN30"/>
<keyword evidence="2" id="KW-0863">Zinc-finger</keyword>
<dbReference type="PANTHER" id="PTHR45986">
    <property type="entry name" value="ZINC FINGER MATRIN-TYPE PROTEIN 2"/>
    <property type="match status" value="1"/>
</dbReference>
<keyword evidence="3" id="KW-0862">Zinc</keyword>
<dbReference type="GO" id="GO:0046540">
    <property type="term" value="C:U4/U6 x U5 tri-snRNP complex"/>
    <property type="evidence" value="ECO:0007669"/>
    <property type="project" value="TreeGrafter"/>
</dbReference>
<evidence type="ECO:0000259" key="6">
    <source>
        <dbReference type="PROSITE" id="PS00028"/>
    </source>
</evidence>
<keyword evidence="4" id="KW-0539">Nucleus</keyword>
<dbReference type="GO" id="GO:0000398">
    <property type="term" value="P:mRNA splicing, via spliceosome"/>
    <property type="evidence" value="ECO:0007669"/>
    <property type="project" value="InterPro"/>
</dbReference>
<evidence type="ECO:0000256" key="2">
    <source>
        <dbReference type="ARBA" id="ARBA00022771"/>
    </source>
</evidence>
<dbReference type="GO" id="GO:0008270">
    <property type="term" value="F:zinc ion binding"/>
    <property type="evidence" value="ECO:0007669"/>
    <property type="project" value="UniProtKB-KW"/>
</dbReference>
<dbReference type="InterPro" id="IPR040107">
    <property type="entry name" value="Snu23"/>
</dbReference>
<feature type="compositionally biased region" description="Polar residues" evidence="5">
    <location>
        <begin position="38"/>
        <end position="51"/>
    </location>
</feature>
<dbReference type="InterPro" id="IPR013087">
    <property type="entry name" value="Znf_C2H2_type"/>
</dbReference>
<dbReference type="Pfam" id="PF12874">
    <property type="entry name" value="zf-met"/>
    <property type="match status" value="1"/>
</dbReference>
<feature type="compositionally biased region" description="Basic residues" evidence="5">
    <location>
        <begin position="194"/>
        <end position="211"/>
    </location>
</feature>
<dbReference type="PROSITE" id="PS00028">
    <property type="entry name" value="ZINC_FINGER_C2H2_1"/>
    <property type="match status" value="1"/>
</dbReference>
<protein>
    <submittedName>
        <fullName evidence="7">U4/U6.U5 small nuclear ribonucleoprotein component</fullName>
    </submittedName>
</protein>
<gene>
    <name evidence="7" type="primary">SNU23</name>
    <name evidence="7" type="ORF">Cantr_03226</name>
</gene>
<dbReference type="OrthoDB" id="30343at2759"/>
<dbReference type="EMBL" id="QLNQ01000001">
    <property type="protein sequence ID" value="RCK66959.1"/>
    <property type="molecule type" value="Genomic_DNA"/>
</dbReference>
<feature type="region of interest" description="Disordered" evidence="5">
    <location>
        <begin position="184"/>
        <end position="237"/>
    </location>
</feature>
<keyword evidence="7" id="KW-0687">Ribonucleoprotein</keyword>
<reference evidence="7 8" key="1">
    <citation type="submission" date="2018-06" db="EMBL/GenBank/DDBJ databases">
        <title>Whole genome sequencing of Candida tropicalis (genome annotated by CSBL at Korea University).</title>
        <authorList>
            <person name="Ahn J."/>
        </authorList>
    </citation>
    <scope>NUCLEOTIDE SEQUENCE [LARGE SCALE GENOMIC DNA]</scope>
    <source>
        <strain evidence="7 8">ATCC 20962</strain>
    </source>
</reference>
<evidence type="ECO:0000313" key="8">
    <source>
        <dbReference type="Proteomes" id="UP000253472"/>
    </source>
</evidence>
<evidence type="ECO:0000256" key="5">
    <source>
        <dbReference type="SAM" id="MobiDB-lite"/>
    </source>
</evidence>
<proteinExistence type="predicted"/>
<name>A0A367YN30_9ASCO</name>
<dbReference type="PANTHER" id="PTHR45986:SF1">
    <property type="entry name" value="ZINC FINGER MATRIN-TYPE PROTEIN 2"/>
    <property type="match status" value="1"/>
</dbReference>
<dbReference type="GO" id="GO:0005681">
    <property type="term" value="C:spliceosomal complex"/>
    <property type="evidence" value="ECO:0007669"/>
    <property type="project" value="InterPro"/>
</dbReference>
<feature type="compositionally biased region" description="Basic and acidic residues" evidence="5">
    <location>
        <begin position="184"/>
        <end position="193"/>
    </location>
</feature>
<sequence>MADNQQDKEKITTDQYGRKKWNLEVYAEEARNRKRQTETPASTAHQIQDDSSSLEYISQRNKLLDQLLSAVKKYNLISPESSTTTTTYGKNKRFGFFCPICDLSFRDNLLLIDHLNSPQHISKLNQLNATKDGTQNGELLEGGIRRASLKEVVSTVERLVAKSIQEKNRLDNTQSGLSFAERVEKRREFEEKRKQKRNERKNVQKQRKKQKKEQAPDGASDDVANLMGFGSFGSTKT</sequence>
<comment type="caution">
    <text evidence="7">The sequence shown here is derived from an EMBL/GenBank/DDBJ whole genome shotgun (WGS) entry which is preliminary data.</text>
</comment>
<evidence type="ECO:0000313" key="7">
    <source>
        <dbReference type="EMBL" id="RCK66959.1"/>
    </source>
</evidence>
<dbReference type="InterPro" id="IPR036236">
    <property type="entry name" value="Znf_C2H2_sf"/>
</dbReference>
<evidence type="ECO:0000256" key="4">
    <source>
        <dbReference type="ARBA" id="ARBA00023242"/>
    </source>
</evidence>
<evidence type="ECO:0000256" key="3">
    <source>
        <dbReference type="ARBA" id="ARBA00022833"/>
    </source>
</evidence>
<dbReference type="Proteomes" id="UP000253472">
    <property type="component" value="Unassembled WGS sequence"/>
</dbReference>
<feature type="domain" description="C2H2-type" evidence="6">
    <location>
        <begin position="98"/>
        <end position="120"/>
    </location>
</feature>
<dbReference type="STRING" id="5486.A0A367YN30"/>
<keyword evidence="8" id="KW-1185">Reference proteome</keyword>
<keyword evidence="1" id="KW-0479">Metal-binding</keyword>
<feature type="region of interest" description="Disordered" evidence="5">
    <location>
        <begin position="30"/>
        <end position="51"/>
    </location>
</feature>
<organism evidence="7 8">
    <name type="scientific">Candida viswanathii</name>
    <dbReference type="NCBI Taxonomy" id="5486"/>
    <lineage>
        <taxon>Eukaryota</taxon>
        <taxon>Fungi</taxon>
        <taxon>Dikarya</taxon>
        <taxon>Ascomycota</taxon>
        <taxon>Saccharomycotina</taxon>
        <taxon>Pichiomycetes</taxon>
        <taxon>Debaryomycetaceae</taxon>
        <taxon>Candida/Lodderomyces clade</taxon>
        <taxon>Candida</taxon>
    </lineage>
</organism>
<dbReference type="SUPFAM" id="SSF57667">
    <property type="entry name" value="beta-beta-alpha zinc fingers"/>
    <property type="match status" value="1"/>
</dbReference>
<evidence type="ECO:0000256" key="1">
    <source>
        <dbReference type="ARBA" id="ARBA00022723"/>
    </source>
</evidence>